<evidence type="ECO:0000259" key="2">
    <source>
        <dbReference type="PROSITE" id="PS50943"/>
    </source>
</evidence>
<dbReference type="SUPFAM" id="SSF47413">
    <property type="entry name" value="lambda repressor-like DNA-binding domains"/>
    <property type="match status" value="1"/>
</dbReference>
<dbReference type="GO" id="GO:0003677">
    <property type="term" value="F:DNA binding"/>
    <property type="evidence" value="ECO:0007669"/>
    <property type="project" value="UniProtKB-KW"/>
</dbReference>
<protein>
    <submittedName>
        <fullName evidence="3">Helix-turn-helix</fullName>
    </submittedName>
</protein>
<dbReference type="SMART" id="SM00530">
    <property type="entry name" value="HTH_XRE"/>
    <property type="match status" value="1"/>
</dbReference>
<name>A0A1G7NTP0_9SPHI</name>
<proteinExistence type="predicted"/>
<dbReference type="PROSITE" id="PS50943">
    <property type="entry name" value="HTH_CROC1"/>
    <property type="match status" value="1"/>
</dbReference>
<organism evidence="3 4">
    <name type="scientific">Mucilaginibacter gossypii</name>
    <dbReference type="NCBI Taxonomy" id="551996"/>
    <lineage>
        <taxon>Bacteria</taxon>
        <taxon>Pseudomonadati</taxon>
        <taxon>Bacteroidota</taxon>
        <taxon>Sphingobacteriia</taxon>
        <taxon>Sphingobacteriales</taxon>
        <taxon>Sphingobacteriaceae</taxon>
        <taxon>Mucilaginibacter</taxon>
    </lineage>
</organism>
<dbReference type="Gene3D" id="2.10.109.10">
    <property type="entry name" value="Umud Fragment, subunit A"/>
    <property type="match status" value="1"/>
</dbReference>
<keyword evidence="4" id="KW-1185">Reference proteome</keyword>
<dbReference type="CDD" id="cd06529">
    <property type="entry name" value="S24_LexA-like"/>
    <property type="match status" value="1"/>
</dbReference>
<dbReference type="CDD" id="cd00093">
    <property type="entry name" value="HTH_XRE"/>
    <property type="match status" value="1"/>
</dbReference>
<keyword evidence="1" id="KW-0238">DNA-binding</keyword>
<dbReference type="Pfam" id="PF00717">
    <property type="entry name" value="Peptidase_S24"/>
    <property type="match status" value="1"/>
</dbReference>
<dbReference type="Gene3D" id="1.10.260.40">
    <property type="entry name" value="lambda repressor-like DNA-binding domains"/>
    <property type="match status" value="1"/>
</dbReference>
<evidence type="ECO:0000256" key="1">
    <source>
        <dbReference type="ARBA" id="ARBA00023125"/>
    </source>
</evidence>
<accession>A0A1G7NTP0</accession>
<dbReference type="InterPro" id="IPR001387">
    <property type="entry name" value="Cro/C1-type_HTH"/>
</dbReference>
<sequence>MSIKLLINLANPNFMSIISQNIKFLRKKKGLTQQQFADELGIKRSLVGAYEEDRADPKYDLLKTLATYFDVTIDDFINETINEKWQPKPKGNPANLRILSISVDKEENENIEMVPVKASAGYLNGYADPEYVAQLPKFYLPMFKQGTYRAFEIKGDSMLPLVSGTIIIGEYVENWGDVKSGETYVVISKNDGVVYKRIGNKFKENKKLKLISDNPVYEPYEISGEDVLELWKAKGYISTQLPSPSPEPTMESLTAMMAQMQRSISNLQQGNN</sequence>
<evidence type="ECO:0000313" key="3">
    <source>
        <dbReference type="EMBL" id="SDF77287.1"/>
    </source>
</evidence>
<dbReference type="Pfam" id="PF01381">
    <property type="entry name" value="HTH_3"/>
    <property type="match status" value="1"/>
</dbReference>
<gene>
    <name evidence="3" type="ORF">SAMN05192573_101345</name>
</gene>
<dbReference type="InterPro" id="IPR010982">
    <property type="entry name" value="Lambda_DNA-bd_dom_sf"/>
</dbReference>
<dbReference type="PANTHER" id="PTHR46558:SF11">
    <property type="entry name" value="HTH-TYPE TRANSCRIPTIONAL REGULATOR XRE"/>
    <property type="match status" value="1"/>
</dbReference>
<evidence type="ECO:0000313" key="4">
    <source>
        <dbReference type="Proteomes" id="UP000199705"/>
    </source>
</evidence>
<dbReference type="AlphaFoldDB" id="A0A1G7NTP0"/>
<reference evidence="4" key="1">
    <citation type="submission" date="2016-10" db="EMBL/GenBank/DDBJ databases">
        <authorList>
            <person name="Varghese N."/>
            <person name="Submissions S."/>
        </authorList>
    </citation>
    <scope>NUCLEOTIDE SEQUENCE [LARGE SCALE GENOMIC DNA]</scope>
    <source>
        <strain evidence="4">Gh-67</strain>
    </source>
</reference>
<dbReference type="PANTHER" id="PTHR46558">
    <property type="entry name" value="TRACRIPTIONAL REGULATORY PROTEIN-RELATED-RELATED"/>
    <property type="match status" value="1"/>
</dbReference>
<feature type="domain" description="HTH cro/C1-type" evidence="2">
    <location>
        <begin position="22"/>
        <end position="76"/>
    </location>
</feature>
<dbReference type="InterPro" id="IPR039418">
    <property type="entry name" value="LexA-like"/>
</dbReference>
<dbReference type="InterPro" id="IPR015927">
    <property type="entry name" value="Peptidase_S24_S26A/B/C"/>
</dbReference>
<dbReference type="Proteomes" id="UP000199705">
    <property type="component" value="Unassembled WGS sequence"/>
</dbReference>
<dbReference type="STRING" id="551996.SAMN05192573_101345"/>
<dbReference type="SUPFAM" id="SSF51306">
    <property type="entry name" value="LexA/Signal peptidase"/>
    <property type="match status" value="1"/>
</dbReference>
<dbReference type="InterPro" id="IPR036286">
    <property type="entry name" value="LexA/Signal_pep-like_sf"/>
</dbReference>
<dbReference type="EMBL" id="FNCG01000001">
    <property type="protein sequence ID" value="SDF77287.1"/>
    <property type="molecule type" value="Genomic_DNA"/>
</dbReference>